<evidence type="ECO:0000313" key="11">
    <source>
        <dbReference type="EMBL" id="UYV67271.1"/>
    </source>
</evidence>
<keyword evidence="9" id="KW-1015">Disulfide bond</keyword>
<organism evidence="11 12">
    <name type="scientific">Cordylochernes scorpioides</name>
    <dbReference type="NCBI Taxonomy" id="51811"/>
    <lineage>
        <taxon>Eukaryota</taxon>
        <taxon>Metazoa</taxon>
        <taxon>Ecdysozoa</taxon>
        <taxon>Arthropoda</taxon>
        <taxon>Chelicerata</taxon>
        <taxon>Arachnida</taxon>
        <taxon>Pseudoscorpiones</taxon>
        <taxon>Cheliferoidea</taxon>
        <taxon>Chernetidae</taxon>
        <taxon>Cordylochernes</taxon>
    </lineage>
</organism>
<dbReference type="Proteomes" id="UP001235939">
    <property type="component" value="Chromosome 05"/>
</dbReference>
<comment type="subcellular location">
    <subcellularLocation>
        <location evidence="1">Golgi apparatus membrane</location>
        <topology evidence="1">Single-pass type II membrane protein</topology>
    </subcellularLocation>
</comment>
<gene>
    <name evidence="11" type="ORF">LAZ67_5000100</name>
</gene>
<dbReference type="Pfam" id="PF03567">
    <property type="entry name" value="Sulfotransfer_2"/>
    <property type="match status" value="1"/>
</dbReference>
<keyword evidence="4" id="KW-0812">Transmembrane</keyword>
<keyword evidence="7" id="KW-0333">Golgi apparatus</keyword>
<evidence type="ECO:0000256" key="3">
    <source>
        <dbReference type="ARBA" id="ARBA00022679"/>
    </source>
</evidence>
<dbReference type="InterPro" id="IPR005331">
    <property type="entry name" value="Sulfotransferase"/>
</dbReference>
<dbReference type="SUPFAM" id="SSF52540">
    <property type="entry name" value="P-loop containing nucleoside triphosphate hydrolases"/>
    <property type="match status" value="1"/>
</dbReference>
<keyword evidence="12" id="KW-1185">Reference proteome</keyword>
<dbReference type="InterPro" id="IPR007734">
    <property type="entry name" value="Heparan_SO4_2-O-STrfase"/>
</dbReference>
<keyword evidence="10" id="KW-0325">Glycoprotein</keyword>
<evidence type="ECO:0000256" key="10">
    <source>
        <dbReference type="ARBA" id="ARBA00023180"/>
    </source>
</evidence>
<comment type="similarity">
    <text evidence="2">Belongs to the sulfotransferase 3 family.</text>
</comment>
<evidence type="ECO:0000256" key="8">
    <source>
        <dbReference type="ARBA" id="ARBA00023136"/>
    </source>
</evidence>
<proteinExistence type="inferred from homology"/>
<keyword evidence="6" id="KW-1133">Transmembrane helix</keyword>
<evidence type="ECO:0000256" key="4">
    <source>
        <dbReference type="ARBA" id="ARBA00022692"/>
    </source>
</evidence>
<protein>
    <submittedName>
        <fullName evidence="11">HS2ST1</fullName>
    </submittedName>
</protein>
<evidence type="ECO:0000256" key="2">
    <source>
        <dbReference type="ARBA" id="ARBA00010569"/>
    </source>
</evidence>
<evidence type="ECO:0000256" key="9">
    <source>
        <dbReference type="ARBA" id="ARBA00023157"/>
    </source>
</evidence>
<evidence type="ECO:0000256" key="1">
    <source>
        <dbReference type="ARBA" id="ARBA00004323"/>
    </source>
</evidence>
<keyword evidence="5" id="KW-0735">Signal-anchor</keyword>
<dbReference type="InterPro" id="IPR027417">
    <property type="entry name" value="P-loop_NTPase"/>
</dbReference>
<evidence type="ECO:0000256" key="6">
    <source>
        <dbReference type="ARBA" id="ARBA00022989"/>
    </source>
</evidence>
<dbReference type="EMBL" id="CP092867">
    <property type="protein sequence ID" value="UYV67271.1"/>
    <property type="molecule type" value="Genomic_DNA"/>
</dbReference>
<name>A0ABY6KEL6_9ARAC</name>
<dbReference type="Gene3D" id="3.40.50.300">
    <property type="entry name" value="P-loop containing nucleotide triphosphate hydrolases"/>
    <property type="match status" value="1"/>
</dbReference>
<keyword evidence="8" id="KW-0472">Membrane</keyword>
<dbReference type="PANTHER" id="PTHR12129:SF17">
    <property type="entry name" value="HEPARAN SULFATE 2-O-SULFOTRANSFERASE 1"/>
    <property type="match status" value="1"/>
</dbReference>
<evidence type="ECO:0000256" key="7">
    <source>
        <dbReference type="ARBA" id="ARBA00023034"/>
    </source>
</evidence>
<reference evidence="11 12" key="1">
    <citation type="submission" date="2022-01" db="EMBL/GenBank/DDBJ databases">
        <title>A chromosomal length assembly of Cordylochernes scorpioides.</title>
        <authorList>
            <person name="Zeh D."/>
            <person name="Zeh J."/>
        </authorList>
    </citation>
    <scope>NUCLEOTIDE SEQUENCE [LARGE SCALE GENOMIC DNA]</scope>
    <source>
        <strain evidence="11">IN4F17</strain>
        <tissue evidence="11">Whole Body</tissue>
    </source>
</reference>
<accession>A0ABY6KEL6</accession>
<keyword evidence="3" id="KW-0808">Transferase</keyword>
<evidence type="ECO:0000256" key="5">
    <source>
        <dbReference type="ARBA" id="ARBA00022968"/>
    </source>
</evidence>
<sequence>MFDDTIIFYNRVPKTASTSFMGVAYDLCGTNHFHVLHLNTTKNAHILSLSDQRRFIENITSWSAMKPALYHGHLAFLNFDRFGVAKKPIMINILRKPLDRLVSYYYFLRNGDDFRPYLVRRRQGNKMEKPPQLVVIVVPNCRIQCGEEGDVTQTFDECVTAGERDCDPAISGCRFLSSVATLRSAVCVCGVRKVGSRWALEQAKHNLEHHYLLVGLTEQLTEFIALLEAALPRFFSGATQHFLKGKKGHLRRTFNKQPLLPETVAQIQKSKVWQLEEEFYQFAARQFDLVKRTTLVDNKLTDRGRNFMYEKIRPR</sequence>
<evidence type="ECO:0000313" key="12">
    <source>
        <dbReference type="Proteomes" id="UP001235939"/>
    </source>
</evidence>
<dbReference type="PANTHER" id="PTHR12129">
    <property type="entry name" value="HEPARAN SULFATE 2-O-SULFOTRANSFERASE"/>
    <property type="match status" value="1"/>
</dbReference>